<feature type="region of interest" description="Disordered" evidence="1">
    <location>
        <begin position="50"/>
        <end position="90"/>
    </location>
</feature>
<evidence type="ECO:0000313" key="2">
    <source>
        <dbReference type="EMBL" id="GHH70967.1"/>
    </source>
</evidence>
<protein>
    <submittedName>
        <fullName evidence="2">Uncharacterized protein</fullName>
    </submittedName>
</protein>
<gene>
    <name evidence="2" type="ORF">GCM10018793_05900</name>
</gene>
<proteinExistence type="predicted"/>
<dbReference type="Proteomes" id="UP000603708">
    <property type="component" value="Unassembled WGS sequence"/>
</dbReference>
<sequence>MTALCEARRVRGAAAAARSAGSSSYSAHSAMYVSEVSVIVECRSFTFASYGSPPPPGDSGGSTVPEAAGLDPDAGGAPEHRAPFRPRGGRGWFRVVRQL</sequence>
<reference evidence="2" key="1">
    <citation type="journal article" date="2014" name="Int. J. Syst. Evol. Microbiol.">
        <title>Complete genome sequence of Corynebacterium casei LMG S-19264T (=DSM 44701T), isolated from a smear-ripened cheese.</title>
        <authorList>
            <consortium name="US DOE Joint Genome Institute (JGI-PGF)"/>
            <person name="Walter F."/>
            <person name="Albersmeier A."/>
            <person name="Kalinowski J."/>
            <person name="Ruckert C."/>
        </authorList>
    </citation>
    <scope>NUCLEOTIDE SEQUENCE</scope>
    <source>
        <strain evidence="2">JCM 5069</strain>
    </source>
</reference>
<name>A0A919FR77_9ACTN</name>
<dbReference type="EMBL" id="BNCD01000001">
    <property type="protein sequence ID" value="GHH70967.1"/>
    <property type="molecule type" value="Genomic_DNA"/>
</dbReference>
<organism evidence="2 3">
    <name type="scientific">Streptomyces sulfonofaciens</name>
    <dbReference type="NCBI Taxonomy" id="68272"/>
    <lineage>
        <taxon>Bacteria</taxon>
        <taxon>Bacillati</taxon>
        <taxon>Actinomycetota</taxon>
        <taxon>Actinomycetes</taxon>
        <taxon>Kitasatosporales</taxon>
        <taxon>Streptomycetaceae</taxon>
        <taxon>Streptomyces</taxon>
    </lineage>
</organism>
<keyword evidence="3" id="KW-1185">Reference proteome</keyword>
<reference evidence="2" key="2">
    <citation type="submission" date="2020-09" db="EMBL/GenBank/DDBJ databases">
        <authorList>
            <person name="Sun Q."/>
            <person name="Ohkuma M."/>
        </authorList>
    </citation>
    <scope>NUCLEOTIDE SEQUENCE</scope>
    <source>
        <strain evidence="2">JCM 5069</strain>
    </source>
</reference>
<dbReference type="AlphaFoldDB" id="A0A919FR77"/>
<evidence type="ECO:0000313" key="3">
    <source>
        <dbReference type="Proteomes" id="UP000603708"/>
    </source>
</evidence>
<comment type="caution">
    <text evidence="2">The sequence shown here is derived from an EMBL/GenBank/DDBJ whole genome shotgun (WGS) entry which is preliminary data.</text>
</comment>
<feature type="compositionally biased region" description="Low complexity" evidence="1">
    <location>
        <begin position="61"/>
        <end position="77"/>
    </location>
</feature>
<evidence type="ECO:0000256" key="1">
    <source>
        <dbReference type="SAM" id="MobiDB-lite"/>
    </source>
</evidence>
<accession>A0A919FR77</accession>